<sequence length="988" mass="112984">MLGLLSGAVGYVKDKVEQQPPKMATPTHSQQQGYQSDEVLQGYQQQQQQDLQGYQQQSLQGYQHHHQQQKQQGLQGYQQQQQGLHGYQQQSLQTYQQEQKKTTEQQGLQAYQQQQGLQAYHQQQQHQQQKKTTEPFQQSQQQQQPQKELTHQQQPQEKLTQQQQQLNATQESSKLSLQEWIESQESKDGVRFSWNVLPSTRSAAKHLELPISVAFTPLKKRNDLPPLYYRPIQCKNRQCRAILNPFCQVNTGTKIWCCCFCRQYNEFPISYATMNEYHQPAELYSKYNTIEYTLSKQQQQQQQQLGNMTRGRATGYTAPSDGINDQFTLPPVFLFVVDTEVDKEELTAIKGSISMSLSFISPQALVGLITFDRDVTIYVMANTLQNDAYIFHGLTAPSTKTVQRHLQVELLMTSMAQTYGQATQSSGNKFLRPLIDCEAQLQEILYGLERKDRRVHKGKRPLRASGTALSIALSLLELSYPKNTGSGRVFTFLGGPCSYGPGMVVDDDLINSIRSHHDIDTNNCPYLKKTTRFYENLAKSACGNGYVVDLLASSINQVGLYEMKSFANYTGGHMVLCESFSSPQFLTSYQRLFSRDEQGNLEMAFNATMEVKTSRELKVDNVLSPCVACNESGQTVAAGFELNNKNINKLKILCLTPRTNIFINFEVTASETSISQDNKCYIQFITRYQEPSGLQKVRVTTVSRVMADSQRESEMIQRYFDQETAAVLMARLAIYKSEKSLLSGPDVLRYVDCKLIRLSERFAVCSNNDNKTCWFPDYFSLYPQFMYHFRRSHFIQLFNNSPDQTTFYRCMLNRENVIECLTMIQPVLYRYSISSTEAVLLDTSSIQPDCMLLLDTYFVVLIYTGKTIVAWKKEKYHERNGYAHIKELLDRPVQDAQEILARRSIYPQYTETQEGGSQARILLSKVNPTHTHNNTMIIGDSNSSSSSSNSNSNSVSSVLTDDIDLQLFMQHLKEQVKKDLQVLGHKKK</sequence>
<dbReference type="InterPro" id="IPR012990">
    <property type="entry name" value="Beta-sandwich_Sec23_24"/>
</dbReference>
<dbReference type="Proteomes" id="UP001286313">
    <property type="component" value="Unassembled WGS sequence"/>
</dbReference>
<dbReference type="EMBL" id="JAWQEG010004558">
    <property type="protein sequence ID" value="KAK3861110.1"/>
    <property type="molecule type" value="Genomic_DNA"/>
</dbReference>
<feature type="domain" description="Zinc finger Sec23/Sec24-type" evidence="13">
    <location>
        <begin position="231"/>
        <end position="271"/>
    </location>
</feature>
<dbReference type="Gene3D" id="2.30.30.380">
    <property type="entry name" value="Zn-finger domain of Sec23/24"/>
    <property type="match status" value="1"/>
</dbReference>
<keyword evidence="11" id="KW-0968">Cytoplasmic vesicle</keyword>
<dbReference type="InterPro" id="IPR036180">
    <property type="entry name" value="Gelsolin-like_dom_sf"/>
</dbReference>
<dbReference type="GO" id="GO:0030127">
    <property type="term" value="C:COPII vesicle coat"/>
    <property type="evidence" value="ECO:0007669"/>
    <property type="project" value="InterPro"/>
</dbReference>
<comment type="caution">
    <text evidence="17">The sequence shown here is derived from an EMBL/GenBank/DDBJ whole genome shotgun (WGS) entry which is preliminary data.</text>
</comment>
<dbReference type="InterPro" id="IPR029006">
    <property type="entry name" value="ADF-H/Gelsolin-like_dom_sf"/>
</dbReference>
<feature type="domain" description="Sec23/Sec24 helical" evidence="15">
    <location>
        <begin position="721"/>
        <end position="821"/>
    </location>
</feature>
<evidence type="ECO:0000256" key="6">
    <source>
        <dbReference type="ARBA" id="ARBA00022824"/>
    </source>
</evidence>
<evidence type="ECO:0000259" key="13">
    <source>
        <dbReference type="Pfam" id="PF04810"/>
    </source>
</evidence>
<dbReference type="InterPro" id="IPR006895">
    <property type="entry name" value="Znf_Sec23_Sec24"/>
</dbReference>
<dbReference type="GO" id="GO:0005789">
    <property type="term" value="C:endoplasmic reticulum membrane"/>
    <property type="evidence" value="ECO:0007669"/>
    <property type="project" value="UniProtKB-SubCell"/>
</dbReference>
<feature type="region of interest" description="Disordered" evidence="12">
    <location>
        <begin position="16"/>
        <end position="79"/>
    </location>
</feature>
<comment type="subcellular location">
    <subcellularLocation>
        <location evidence="1">Cytoplasmic vesicle</location>
        <location evidence="1">COPII-coated vesicle membrane</location>
        <topology evidence="1">Peripheral membrane protein</topology>
        <orientation evidence="1">Cytoplasmic side</orientation>
    </subcellularLocation>
    <subcellularLocation>
        <location evidence="2">Endoplasmic reticulum membrane</location>
        <topology evidence="2">Peripheral membrane protein</topology>
        <orientation evidence="2">Cytoplasmic side</orientation>
    </subcellularLocation>
</comment>
<evidence type="ECO:0000259" key="16">
    <source>
        <dbReference type="Pfam" id="PF08033"/>
    </source>
</evidence>
<dbReference type="GO" id="GO:0005096">
    <property type="term" value="F:GTPase activator activity"/>
    <property type="evidence" value="ECO:0007669"/>
    <property type="project" value="TreeGrafter"/>
</dbReference>
<reference evidence="17" key="1">
    <citation type="submission" date="2023-10" db="EMBL/GenBank/DDBJ databases">
        <title>Genome assemblies of two species of porcelain crab, Petrolisthes cinctipes and Petrolisthes manimaculis (Anomura: Porcellanidae).</title>
        <authorList>
            <person name="Angst P."/>
        </authorList>
    </citation>
    <scope>NUCLEOTIDE SEQUENCE</scope>
    <source>
        <strain evidence="17">PB745_01</strain>
        <tissue evidence="17">Gill</tissue>
    </source>
</reference>
<proteinExistence type="inferred from homology"/>
<evidence type="ECO:0008006" key="19">
    <source>
        <dbReference type="Google" id="ProtNLM"/>
    </source>
</evidence>
<name>A0AAE1ETL4_PETCI</name>
<evidence type="ECO:0000259" key="14">
    <source>
        <dbReference type="Pfam" id="PF04811"/>
    </source>
</evidence>
<keyword evidence="5" id="KW-0479">Metal-binding</keyword>
<feature type="compositionally biased region" description="Low complexity" evidence="12">
    <location>
        <begin position="40"/>
        <end position="62"/>
    </location>
</feature>
<dbReference type="InterPro" id="IPR036174">
    <property type="entry name" value="Znf_Sec23_Sec24_sf"/>
</dbReference>
<dbReference type="InterPro" id="IPR036175">
    <property type="entry name" value="Sec23/24_helical_dom_sf"/>
</dbReference>
<dbReference type="Gene3D" id="1.20.120.730">
    <property type="entry name" value="Sec23/Sec24 helical domain"/>
    <property type="match status" value="1"/>
</dbReference>
<dbReference type="Gene3D" id="3.40.50.410">
    <property type="entry name" value="von Willebrand factor, type A domain"/>
    <property type="match status" value="1"/>
</dbReference>
<evidence type="ECO:0000256" key="5">
    <source>
        <dbReference type="ARBA" id="ARBA00022723"/>
    </source>
</evidence>
<dbReference type="PANTHER" id="PTHR11141">
    <property type="entry name" value="PROTEIN TRANSPORT PROTEIN SEC23"/>
    <property type="match status" value="1"/>
</dbReference>
<dbReference type="InterPro" id="IPR006900">
    <property type="entry name" value="Sec23/24_helical_dom"/>
</dbReference>
<dbReference type="FunFam" id="3.40.50.410:FF:000043">
    <property type="entry name" value="Protein transport protein SEC23"/>
    <property type="match status" value="1"/>
</dbReference>
<dbReference type="GO" id="GO:0090110">
    <property type="term" value="P:COPII-coated vesicle cargo loading"/>
    <property type="evidence" value="ECO:0007669"/>
    <property type="project" value="TreeGrafter"/>
</dbReference>
<keyword evidence="10" id="KW-0472">Membrane</keyword>
<feature type="compositionally biased region" description="Low complexity" evidence="12">
    <location>
        <begin position="941"/>
        <end position="955"/>
    </location>
</feature>
<evidence type="ECO:0000256" key="4">
    <source>
        <dbReference type="ARBA" id="ARBA00022448"/>
    </source>
</evidence>
<evidence type="ECO:0000256" key="3">
    <source>
        <dbReference type="ARBA" id="ARBA00009210"/>
    </source>
</evidence>
<dbReference type="SUPFAM" id="SSF53300">
    <property type="entry name" value="vWA-like"/>
    <property type="match status" value="1"/>
</dbReference>
<evidence type="ECO:0000256" key="9">
    <source>
        <dbReference type="ARBA" id="ARBA00022927"/>
    </source>
</evidence>
<dbReference type="SUPFAM" id="SSF81811">
    <property type="entry name" value="Helical domain of Sec23/24"/>
    <property type="match status" value="1"/>
</dbReference>
<evidence type="ECO:0000259" key="15">
    <source>
        <dbReference type="Pfam" id="PF04815"/>
    </source>
</evidence>
<evidence type="ECO:0000256" key="12">
    <source>
        <dbReference type="SAM" id="MobiDB-lite"/>
    </source>
</evidence>
<dbReference type="Gene3D" id="2.60.40.1670">
    <property type="entry name" value="beta-sandwich domain of Sec23/24"/>
    <property type="match status" value="1"/>
</dbReference>
<feature type="compositionally biased region" description="Polar residues" evidence="12">
    <location>
        <begin position="26"/>
        <end position="35"/>
    </location>
</feature>
<evidence type="ECO:0000256" key="2">
    <source>
        <dbReference type="ARBA" id="ARBA00004397"/>
    </source>
</evidence>
<dbReference type="SUPFAM" id="SSF82919">
    <property type="entry name" value="Zn-finger domain of Sec23/24"/>
    <property type="match status" value="1"/>
</dbReference>
<feature type="region of interest" description="Disordered" evidence="12">
    <location>
        <begin position="933"/>
        <end position="955"/>
    </location>
</feature>
<dbReference type="SUPFAM" id="SSF82754">
    <property type="entry name" value="C-terminal, gelsolin-like domain of Sec23/24"/>
    <property type="match status" value="1"/>
</dbReference>
<evidence type="ECO:0000256" key="10">
    <source>
        <dbReference type="ARBA" id="ARBA00023136"/>
    </source>
</evidence>
<dbReference type="Pfam" id="PF04815">
    <property type="entry name" value="Sec23_helical"/>
    <property type="match status" value="1"/>
</dbReference>
<evidence type="ECO:0000313" key="17">
    <source>
        <dbReference type="EMBL" id="KAK3861110.1"/>
    </source>
</evidence>
<dbReference type="Pfam" id="PF04810">
    <property type="entry name" value="zf-Sec23_Sec24"/>
    <property type="match status" value="1"/>
</dbReference>
<evidence type="ECO:0000256" key="11">
    <source>
        <dbReference type="ARBA" id="ARBA00023329"/>
    </source>
</evidence>
<accession>A0AAE1ETL4</accession>
<dbReference type="PANTHER" id="PTHR11141:SF0">
    <property type="entry name" value="PROTEIN TRANSPORT PROTEIN SEC23"/>
    <property type="match status" value="1"/>
</dbReference>
<dbReference type="InterPro" id="IPR037364">
    <property type="entry name" value="Sec23"/>
</dbReference>
<feature type="domain" description="Sec23/Sec24 trunk" evidence="14">
    <location>
        <begin position="329"/>
        <end position="592"/>
    </location>
</feature>
<dbReference type="Pfam" id="PF04811">
    <property type="entry name" value="Sec23_trunk"/>
    <property type="match status" value="1"/>
</dbReference>
<feature type="compositionally biased region" description="Low complexity" evidence="12">
    <location>
        <begin position="117"/>
        <end position="127"/>
    </location>
</feature>
<feature type="compositionally biased region" description="Low complexity" evidence="12">
    <location>
        <begin position="134"/>
        <end position="165"/>
    </location>
</feature>
<keyword evidence="6" id="KW-0256">Endoplasmic reticulum</keyword>
<dbReference type="InterPro" id="IPR006896">
    <property type="entry name" value="Sec23/24_trunk_dom"/>
</dbReference>
<protein>
    <recommendedName>
        <fullName evidence="19">Protein transport protein SEC23</fullName>
    </recommendedName>
</protein>
<dbReference type="SUPFAM" id="SSF81995">
    <property type="entry name" value="beta-sandwich domain of Sec23/24"/>
    <property type="match status" value="1"/>
</dbReference>
<dbReference type="Pfam" id="PF08033">
    <property type="entry name" value="Sec23_BS"/>
    <property type="match status" value="1"/>
</dbReference>
<keyword evidence="8" id="KW-0931">ER-Golgi transport</keyword>
<feature type="domain" description="Sec23/Sec24 beta-sandwich" evidence="16">
    <location>
        <begin position="604"/>
        <end position="705"/>
    </location>
</feature>
<gene>
    <name evidence="17" type="ORF">Pcinc_032890</name>
</gene>
<evidence type="ECO:0000313" key="18">
    <source>
        <dbReference type="Proteomes" id="UP001286313"/>
    </source>
</evidence>
<dbReference type="AlphaFoldDB" id="A0AAE1ETL4"/>
<feature type="region of interest" description="Disordered" evidence="12">
    <location>
        <begin position="117"/>
        <end position="165"/>
    </location>
</feature>
<feature type="compositionally biased region" description="Low complexity" evidence="12">
    <location>
        <begin position="69"/>
        <end position="79"/>
    </location>
</feature>
<dbReference type="InterPro" id="IPR036465">
    <property type="entry name" value="vWFA_dom_sf"/>
</dbReference>
<keyword evidence="4" id="KW-0813">Transport</keyword>
<keyword evidence="7" id="KW-0862">Zinc</keyword>
<organism evidence="17 18">
    <name type="scientific">Petrolisthes cinctipes</name>
    <name type="common">Flat porcelain crab</name>
    <dbReference type="NCBI Taxonomy" id="88211"/>
    <lineage>
        <taxon>Eukaryota</taxon>
        <taxon>Metazoa</taxon>
        <taxon>Ecdysozoa</taxon>
        <taxon>Arthropoda</taxon>
        <taxon>Crustacea</taxon>
        <taxon>Multicrustacea</taxon>
        <taxon>Malacostraca</taxon>
        <taxon>Eumalacostraca</taxon>
        <taxon>Eucarida</taxon>
        <taxon>Decapoda</taxon>
        <taxon>Pleocyemata</taxon>
        <taxon>Anomura</taxon>
        <taxon>Galatheoidea</taxon>
        <taxon>Porcellanidae</taxon>
        <taxon>Petrolisthes</taxon>
    </lineage>
</organism>
<evidence type="ECO:0000256" key="1">
    <source>
        <dbReference type="ARBA" id="ARBA00004299"/>
    </source>
</evidence>
<dbReference type="GO" id="GO:0006886">
    <property type="term" value="P:intracellular protein transport"/>
    <property type="evidence" value="ECO:0007669"/>
    <property type="project" value="InterPro"/>
</dbReference>
<evidence type="ECO:0000256" key="8">
    <source>
        <dbReference type="ARBA" id="ARBA00022892"/>
    </source>
</evidence>
<keyword evidence="9" id="KW-0653">Protein transport</keyword>
<dbReference type="GO" id="GO:0070971">
    <property type="term" value="C:endoplasmic reticulum exit site"/>
    <property type="evidence" value="ECO:0007669"/>
    <property type="project" value="TreeGrafter"/>
</dbReference>
<dbReference type="Gene3D" id="3.40.20.10">
    <property type="entry name" value="Severin"/>
    <property type="match status" value="1"/>
</dbReference>
<dbReference type="GO" id="GO:0008270">
    <property type="term" value="F:zinc ion binding"/>
    <property type="evidence" value="ECO:0007669"/>
    <property type="project" value="InterPro"/>
</dbReference>
<evidence type="ECO:0000256" key="7">
    <source>
        <dbReference type="ARBA" id="ARBA00022833"/>
    </source>
</evidence>
<keyword evidence="18" id="KW-1185">Reference proteome</keyword>
<comment type="similarity">
    <text evidence="3">Belongs to the SEC23/SEC24 family. SEC23 subfamily.</text>
</comment>